<organism evidence="3 4">
    <name type="scientific">Sulfolobus acidocaldarius</name>
    <dbReference type="NCBI Taxonomy" id="2285"/>
    <lineage>
        <taxon>Archaea</taxon>
        <taxon>Thermoproteota</taxon>
        <taxon>Thermoprotei</taxon>
        <taxon>Sulfolobales</taxon>
        <taxon>Sulfolobaceae</taxon>
        <taxon>Sulfolobus</taxon>
    </lineage>
</organism>
<evidence type="ECO:0000313" key="5">
    <source>
        <dbReference type="Proteomes" id="UP000065473"/>
    </source>
</evidence>
<dbReference type="Gene3D" id="1.10.443.10">
    <property type="entry name" value="Intergrase catalytic core"/>
    <property type="match status" value="1"/>
</dbReference>
<accession>A0A0U2X010</accession>
<proteinExistence type="predicted"/>
<dbReference type="SUPFAM" id="SSF56349">
    <property type="entry name" value="DNA breaking-rejoining enzymes"/>
    <property type="match status" value="1"/>
</dbReference>
<dbReference type="EMBL" id="CP013695">
    <property type="protein sequence ID" value="ALU31746.1"/>
    <property type="molecule type" value="Genomic_DNA"/>
</dbReference>
<keyword evidence="1" id="KW-0233">DNA recombination</keyword>
<dbReference type="Proteomes" id="UP000065473">
    <property type="component" value="Chromosome"/>
</dbReference>
<dbReference type="GO" id="GO:0015074">
    <property type="term" value="P:DNA integration"/>
    <property type="evidence" value="ECO:0007669"/>
    <property type="project" value="InterPro"/>
</dbReference>
<dbReference type="InterPro" id="IPR013762">
    <property type="entry name" value="Integrase-like_cat_sf"/>
</dbReference>
<dbReference type="InterPro" id="IPR011010">
    <property type="entry name" value="DNA_brk_join_enz"/>
</dbReference>
<sequence>MKKLAEANPDLGIDVTSWLNKFFPFNGYSLRFEIKKAMKKVLGKEFRLYDLRSFFASYMIKNGVSPMIVNIMQGRVPPQQFRIL</sequence>
<name>A0A0U2X010_9CREN</name>
<dbReference type="GO" id="GO:0003677">
    <property type="term" value="F:DNA binding"/>
    <property type="evidence" value="ECO:0007669"/>
    <property type="project" value="InterPro"/>
</dbReference>
<evidence type="ECO:0000313" key="2">
    <source>
        <dbReference type="EMBL" id="ALU29019.1"/>
    </source>
</evidence>
<dbReference type="GO" id="GO:0006310">
    <property type="term" value="P:DNA recombination"/>
    <property type="evidence" value="ECO:0007669"/>
    <property type="project" value="UniProtKB-KW"/>
</dbReference>
<evidence type="ECO:0000256" key="1">
    <source>
        <dbReference type="ARBA" id="ARBA00023172"/>
    </source>
</evidence>
<gene>
    <name evidence="2" type="ORF">ATY89_03025</name>
    <name evidence="3" type="ORF">ATZ20_06050</name>
</gene>
<reference evidence="4 5" key="1">
    <citation type="submission" date="2015-12" db="EMBL/GenBank/DDBJ databases">
        <title>A stable core within a dynamic pangenome in Sulfolobus acidocaldarius.</title>
        <authorList>
            <person name="Anderson R."/>
            <person name="Kouris A."/>
            <person name="Seward C."/>
            <person name="Campbell K."/>
            <person name="Whitaker R."/>
        </authorList>
    </citation>
    <scope>NUCLEOTIDE SEQUENCE [LARGE SCALE GENOMIC DNA]</scope>
    <source>
        <strain evidence="2 5">GG12-C01-09</strain>
        <strain evidence="3 4">NG05B_CO5_07</strain>
    </source>
</reference>
<protein>
    <submittedName>
        <fullName evidence="3">Uncharacterized protein</fullName>
    </submittedName>
</protein>
<dbReference type="EMBL" id="CP013694">
    <property type="protein sequence ID" value="ALU29019.1"/>
    <property type="molecule type" value="Genomic_DNA"/>
</dbReference>
<dbReference type="Proteomes" id="UP000060043">
    <property type="component" value="Chromosome"/>
</dbReference>
<evidence type="ECO:0000313" key="3">
    <source>
        <dbReference type="EMBL" id="ALU31746.1"/>
    </source>
</evidence>
<evidence type="ECO:0000313" key="4">
    <source>
        <dbReference type="Proteomes" id="UP000060043"/>
    </source>
</evidence>
<dbReference type="AlphaFoldDB" id="A0A0U2X010"/>